<sequence>MDTITGRTDMSRRIILGSAAALVVLGGAGAFALAYAGDQPPALNNSTARYTAPAGDGEGSFTFTTDVKAASGVKSLKVLAWPAEGPFAKKPLTEKELAAAESATCKPAGGDTARCTYKVTVTAAEAAESGTGRWYVATLATAKNGDTAFADKTTAFNVG</sequence>
<name>A0A101R3N5_9ACTN</name>
<reference evidence="1 2" key="1">
    <citation type="submission" date="2015-10" db="EMBL/GenBank/DDBJ databases">
        <title>Draft genome sequence of Streptomyces longwoodensis DSM 41677, type strain for the species Streptomyces longwoodensis.</title>
        <authorList>
            <person name="Ruckert C."/>
            <person name="Winkler A."/>
            <person name="Kalinowski J."/>
            <person name="Kampfer P."/>
            <person name="Glaeser S."/>
        </authorList>
    </citation>
    <scope>NUCLEOTIDE SEQUENCE [LARGE SCALE GENOMIC DNA]</scope>
    <source>
        <strain evidence="1 2">DSM 41677</strain>
    </source>
</reference>
<evidence type="ECO:0000313" key="1">
    <source>
        <dbReference type="EMBL" id="KUN41088.1"/>
    </source>
</evidence>
<organism evidence="1 2">
    <name type="scientific">Streptomyces longwoodensis</name>
    <dbReference type="NCBI Taxonomy" id="68231"/>
    <lineage>
        <taxon>Bacteria</taxon>
        <taxon>Bacillati</taxon>
        <taxon>Actinomycetota</taxon>
        <taxon>Actinomycetes</taxon>
        <taxon>Kitasatosporales</taxon>
        <taxon>Streptomycetaceae</taxon>
        <taxon>Streptomyces</taxon>
    </lineage>
</organism>
<dbReference type="AlphaFoldDB" id="A0A101R3N5"/>
<dbReference type="EMBL" id="LMWS01000005">
    <property type="protein sequence ID" value="KUN41088.1"/>
    <property type="molecule type" value="Genomic_DNA"/>
</dbReference>
<dbReference type="Proteomes" id="UP000053271">
    <property type="component" value="Unassembled WGS sequence"/>
</dbReference>
<protein>
    <submittedName>
        <fullName evidence="1">Uncharacterized protein</fullName>
    </submittedName>
</protein>
<dbReference type="STRING" id="68231.AQJ30_04180"/>
<comment type="caution">
    <text evidence="1">The sequence shown here is derived from an EMBL/GenBank/DDBJ whole genome shotgun (WGS) entry which is preliminary data.</text>
</comment>
<dbReference type="InterPro" id="IPR043761">
    <property type="entry name" value="DUF5707"/>
</dbReference>
<keyword evidence="2" id="KW-1185">Reference proteome</keyword>
<gene>
    <name evidence="1" type="ORF">AQJ30_04180</name>
</gene>
<dbReference type="InterPro" id="IPR006311">
    <property type="entry name" value="TAT_signal"/>
</dbReference>
<proteinExistence type="predicted"/>
<dbReference type="PROSITE" id="PS51318">
    <property type="entry name" value="TAT"/>
    <property type="match status" value="1"/>
</dbReference>
<accession>A0A101R3N5</accession>
<evidence type="ECO:0000313" key="2">
    <source>
        <dbReference type="Proteomes" id="UP000053271"/>
    </source>
</evidence>
<dbReference type="Pfam" id="PF18968">
    <property type="entry name" value="DUF5707"/>
    <property type="match status" value="1"/>
</dbReference>